<feature type="compositionally biased region" description="Polar residues" evidence="1">
    <location>
        <begin position="1"/>
        <end position="10"/>
    </location>
</feature>
<name>A0A2V4TLZ5_9BURK</name>
<organism evidence="2 3">
    <name type="scientific">Paraburkholderia silvatlantica</name>
    <dbReference type="NCBI Taxonomy" id="321895"/>
    <lineage>
        <taxon>Bacteria</taxon>
        <taxon>Pseudomonadati</taxon>
        <taxon>Pseudomonadota</taxon>
        <taxon>Betaproteobacteria</taxon>
        <taxon>Burkholderiales</taxon>
        <taxon>Burkholderiaceae</taxon>
        <taxon>Paraburkholderia</taxon>
    </lineage>
</organism>
<proteinExistence type="predicted"/>
<feature type="compositionally biased region" description="Low complexity" evidence="1">
    <location>
        <begin position="12"/>
        <end position="51"/>
    </location>
</feature>
<evidence type="ECO:0000256" key="1">
    <source>
        <dbReference type="SAM" id="MobiDB-lite"/>
    </source>
</evidence>
<sequence length="97" mass="9785">MTIQVVSSQPPAAATSTGTQKQQATAAAQPASTTQPQSGTTAQGSTSSASYTVSISSVARAAFAEATETSVQTAQEANRGDKQAQRLLAKEQANKVG</sequence>
<protein>
    <submittedName>
        <fullName evidence="2">Uncharacterized protein</fullName>
    </submittedName>
</protein>
<evidence type="ECO:0000313" key="2">
    <source>
        <dbReference type="EMBL" id="PYE16715.1"/>
    </source>
</evidence>
<comment type="caution">
    <text evidence="2">The sequence shown here is derived from an EMBL/GenBank/DDBJ whole genome shotgun (WGS) entry which is preliminary data.</text>
</comment>
<dbReference type="RefSeq" id="WP_146242744.1">
    <property type="nucleotide sequence ID" value="NZ_QJSQ01000028.1"/>
</dbReference>
<dbReference type="Proteomes" id="UP000247772">
    <property type="component" value="Unassembled WGS sequence"/>
</dbReference>
<accession>A0A2V4TLZ5</accession>
<evidence type="ECO:0000313" key="3">
    <source>
        <dbReference type="Proteomes" id="UP000247772"/>
    </source>
</evidence>
<gene>
    <name evidence="2" type="ORF">C7410_12862</name>
</gene>
<dbReference type="OrthoDB" id="9115452at2"/>
<feature type="region of interest" description="Disordered" evidence="1">
    <location>
        <begin position="1"/>
        <end position="51"/>
    </location>
</feature>
<dbReference type="AlphaFoldDB" id="A0A2V4TLZ5"/>
<reference evidence="2 3" key="1">
    <citation type="submission" date="2018-06" db="EMBL/GenBank/DDBJ databases">
        <title>Genomic Encyclopedia of Type Strains, Phase IV (KMG-V): Genome sequencing to study the core and pangenomes of soil and plant-associated prokaryotes.</title>
        <authorList>
            <person name="Whitman W."/>
        </authorList>
    </citation>
    <scope>NUCLEOTIDE SEQUENCE [LARGE SCALE GENOMIC DNA]</scope>
    <source>
        <strain evidence="2 3">SRCL-318</strain>
    </source>
</reference>
<dbReference type="EMBL" id="QJSQ01000028">
    <property type="protein sequence ID" value="PYE16715.1"/>
    <property type="molecule type" value="Genomic_DNA"/>
</dbReference>